<evidence type="ECO:0000256" key="1">
    <source>
        <dbReference type="SAM" id="Phobius"/>
    </source>
</evidence>
<dbReference type="AlphaFoldDB" id="A0A8E0VDI7"/>
<feature type="transmembrane region" description="Helical" evidence="1">
    <location>
        <begin position="353"/>
        <end position="372"/>
    </location>
</feature>
<dbReference type="InterPro" id="IPR036179">
    <property type="entry name" value="Ig-like_dom_sf"/>
</dbReference>
<dbReference type="PROSITE" id="PS50835">
    <property type="entry name" value="IG_LIKE"/>
    <property type="match status" value="1"/>
</dbReference>
<evidence type="ECO:0000313" key="4">
    <source>
        <dbReference type="EMBL" id="KAA0186437.1"/>
    </source>
</evidence>
<name>A0A8E0VDI7_9TREM</name>
<protein>
    <recommendedName>
        <fullName evidence="3">Ig-like domain-containing protein</fullName>
    </recommendedName>
</protein>
<dbReference type="InterPro" id="IPR007110">
    <property type="entry name" value="Ig-like_dom"/>
</dbReference>
<keyword evidence="1" id="KW-0472">Membrane</keyword>
<evidence type="ECO:0000259" key="3">
    <source>
        <dbReference type="PROSITE" id="PS50835"/>
    </source>
</evidence>
<sequence length="397" mass="43662">MDEMIAFCILYFSLWMLVAPEELIIRASPSRRAVAGGYLDLSCSISTQSFPIMWRKNGDDIAENCIIFKDSGFKCKKSGSAYHLIKSSLGWEDRGTWTCSHGPKIQKSIEVEVVVPALVYPLTTRKSVPLKTDSYAVVTGSASLQSDAGINRGQIPLYGTGSRRDPLDMTLSNAPREIMLECSTTCSSIQPHIQWKARNSVSIFPVIKGEFRLKGFLGLPGLIFDEFNSGHISSTPDGQTVTSETCFPGLHAIRERVRLMCASNSPKRSNNGLVGLNRITCQPDHGSDQGLIQSVLTSGPLIDVYPSTGVQSSWGVGDYGPDECALKGTNLEACVYVLCPGQRTSWFTLGERIALAVSIALFILLTFLLCYLTRQRRRAKRKSNLAPGQRHEIELML</sequence>
<dbReference type="Proteomes" id="UP000728185">
    <property type="component" value="Unassembled WGS sequence"/>
</dbReference>
<proteinExistence type="predicted"/>
<reference evidence="4" key="1">
    <citation type="submission" date="2019-05" db="EMBL/GenBank/DDBJ databases">
        <title>Annotation for the trematode Fasciolopsis buski.</title>
        <authorList>
            <person name="Choi Y.-J."/>
        </authorList>
    </citation>
    <scope>NUCLEOTIDE SEQUENCE</scope>
    <source>
        <strain evidence="4">HT</strain>
        <tissue evidence="4">Whole worm</tissue>
    </source>
</reference>
<evidence type="ECO:0000313" key="5">
    <source>
        <dbReference type="Proteomes" id="UP000728185"/>
    </source>
</evidence>
<organism evidence="4 5">
    <name type="scientific">Fasciolopsis buskii</name>
    <dbReference type="NCBI Taxonomy" id="27845"/>
    <lineage>
        <taxon>Eukaryota</taxon>
        <taxon>Metazoa</taxon>
        <taxon>Spiralia</taxon>
        <taxon>Lophotrochozoa</taxon>
        <taxon>Platyhelminthes</taxon>
        <taxon>Trematoda</taxon>
        <taxon>Digenea</taxon>
        <taxon>Plagiorchiida</taxon>
        <taxon>Echinostomata</taxon>
        <taxon>Echinostomatoidea</taxon>
        <taxon>Fasciolidae</taxon>
        <taxon>Fasciolopsis</taxon>
    </lineage>
</organism>
<keyword evidence="5" id="KW-1185">Reference proteome</keyword>
<feature type="domain" description="Ig-like" evidence="3">
    <location>
        <begin position="20"/>
        <end position="110"/>
    </location>
</feature>
<keyword evidence="1" id="KW-1133">Transmembrane helix</keyword>
<keyword evidence="2" id="KW-0732">Signal</keyword>
<feature type="signal peptide" evidence="2">
    <location>
        <begin position="1"/>
        <end position="20"/>
    </location>
</feature>
<dbReference type="InterPro" id="IPR013783">
    <property type="entry name" value="Ig-like_fold"/>
</dbReference>
<gene>
    <name evidence="4" type="ORF">FBUS_07968</name>
</gene>
<dbReference type="EMBL" id="LUCM01009749">
    <property type="protein sequence ID" value="KAA0186437.1"/>
    <property type="molecule type" value="Genomic_DNA"/>
</dbReference>
<comment type="caution">
    <text evidence="4">The sequence shown here is derived from an EMBL/GenBank/DDBJ whole genome shotgun (WGS) entry which is preliminary data.</text>
</comment>
<keyword evidence="1" id="KW-0812">Transmembrane</keyword>
<evidence type="ECO:0000256" key="2">
    <source>
        <dbReference type="SAM" id="SignalP"/>
    </source>
</evidence>
<feature type="chain" id="PRO_5034598253" description="Ig-like domain-containing protein" evidence="2">
    <location>
        <begin position="21"/>
        <end position="397"/>
    </location>
</feature>
<dbReference type="OrthoDB" id="6241907at2759"/>
<dbReference type="SUPFAM" id="SSF48726">
    <property type="entry name" value="Immunoglobulin"/>
    <property type="match status" value="1"/>
</dbReference>
<accession>A0A8E0VDI7</accession>
<dbReference type="Gene3D" id="2.60.40.10">
    <property type="entry name" value="Immunoglobulins"/>
    <property type="match status" value="1"/>
</dbReference>